<evidence type="ECO:0000259" key="10">
    <source>
        <dbReference type="Pfam" id="PF23559"/>
    </source>
</evidence>
<protein>
    <recommendedName>
        <fullName evidence="13">Disease resistance protein RGA3</fullName>
    </recommendedName>
</protein>
<keyword evidence="4" id="KW-0611">Plant defense</keyword>
<keyword evidence="3" id="KW-0547">Nucleotide-binding</keyword>
<evidence type="ECO:0000256" key="2">
    <source>
        <dbReference type="ARBA" id="ARBA00022737"/>
    </source>
</evidence>
<feature type="domain" description="Disease resistance protein winged helix" evidence="10">
    <location>
        <begin position="431"/>
        <end position="479"/>
    </location>
</feature>
<dbReference type="InterPro" id="IPR027417">
    <property type="entry name" value="P-loop_NTPase"/>
</dbReference>
<dbReference type="PRINTS" id="PR00364">
    <property type="entry name" value="DISEASERSIST"/>
</dbReference>
<gene>
    <name evidence="12" type="ORF">FSB_LOCUS23669</name>
</gene>
<dbReference type="InterPro" id="IPR056789">
    <property type="entry name" value="LRR_R13L1-DRL21"/>
</dbReference>
<evidence type="ECO:0000256" key="3">
    <source>
        <dbReference type="ARBA" id="ARBA00022741"/>
    </source>
</evidence>
<feature type="coiled-coil region" evidence="6">
    <location>
        <begin position="35"/>
        <end position="86"/>
    </location>
</feature>
<dbReference type="PANTHER" id="PTHR36766:SF38">
    <property type="entry name" value="DISEASE RESISTANCE PROTEIN RGA3"/>
    <property type="match status" value="1"/>
</dbReference>
<evidence type="ECO:0000256" key="5">
    <source>
        <dbReference type="ARBA" id="ARBA00022840"/>
    </source>
</evidence>
<evidence type="ECO:0000259" key="9">
    <source>
        <dbReference type="Pfam" id="PF18052"/>
    </source>
</evidence>
<dbReference type="SUPFAM" id="SSF52540">
    <property type="entry name" value="P-loop containing nucleoside triphosphate hydrolases"/>
    <property type="match status" value="1"/>
</dbReference>
<dbReference type="InterPro" id="IPR032675">
    <property type="entry name" value="LRR_dom_sf"/>
</dbReference>
<dbReference type="InterPro" id="IPR058922">
    <property type="entry name" value="WHD_DRP"/>
</dbReference>
<dbReference type="InterPro" id="IPR041118">
    <property type="entry name" value="Rx_N"/>
</dbReference>
<dbReference type="Pfam" id="PF00931">
    <property type="entry name" value="NB-ARC"/>
    <property type="match status" value="1"/>
</dbReference>
<dbReference type="GO" id="GO:0006952">
    <property type="term" value="P:defense response"/>
    <property type="evidence" value="ECO:0007669"/>
    <property type="project" value="UniProtKB-KW"/>
</dbReference>
<evidence type="ECO:0000256" key="7">
    <source>
        <dbReference type="SAM" id="MobiDB-lite"/>
    </source>
</evidence>
<feature type="domain" description="Disease resistance N-terminal" evidence="9">
    <location>
        <begin position="12"/>
        <end position="98"/>
    </location>
</feature>
<dbReference type="InterPro" id="IPR002182">
    <property type="entry name" value="NB-ARC"/>
</dbReference>
<keyword evidence="2" id="KW-0677">Repeat</keyword>
<keyword evidence="1" id="KW-0433">Leucine-rich repeat</keyword>
<evidence type="ECO:0000256" key="4">
    <source>
        <dbReference type="ARBA" id="ARBA00022821"/>
    </source>
</evidence>
<dbReference type="Gene3D" id="1.20.5.4130">
    <property type="match status" value="1"/>
</dbReference>
<dbReference type="Gene3D" id="3.80.10.10">
    <property type="entry name" value="Ribonuclease Inhibitor"/>
    <property type="match status" value="2"/>
</dbReference>
<evidence type="ECO:0000259" key="11">
    <source>
        <dbReference type="Pfam" id="PF25019"/>
    </source>
</evidence>
<dbReference type="Gene3D" id="1.10.8.430">
    <property type="entry name" value="Helical domain of apoptotic protease-activating factors"/>
    <property type="match status" value="1"/>
</dbReference>
<evidence type="ECO:0000256" key="6">
    <source>
        <dbReference type="SAM" id="Coils"/>
    </source>
</evidence>
<reference evidence="12" key="1">
    <citation type="submission" date="2018-02" db="EMBL/GenBank/DDBJ databases">
        <authorList>
            <person name="Cohen D.B."/>
            <person name="Kent A.D."/>
        </authorList>
    </citation>
    <scope>NUCLEOTIDE SEQUENCE</scope>
</reference>
<dbReference type="Pfam" id="PF25019">
    <property type="entry name" value="LRR_R13L1-DRL21"/>
    <property type="match status" value="1"/>
</dbReference>
<dbReference type="SUPFAM" id="SSF52058">
    <property type="entry name" value="L domain-like"/>
    <property type="match status" value="1"/>
</dbReference>
<dbReference type="EMBL" id="OIVN01001602">
    <property type="protein sequence ID" value="SPC95787.1"/>
    <property type="molecule type" value="Genomic_DNA"/>
</dbReference>
<keyword evidence="6" id="KW-0175">Coiled coil</keyword>
<dbReference type="Pfam" id="PF18052">
    <property type="entry name" value="Rx_N"/>
    <property type="match status" value="1"/>
</dbReference>
<organism evidence="12">
    <name type="scientific">Fagus sylvatica</name>
    <name type="common">Beechnut</name>
    <dbReference type="NCBI Taxonomy" id="28930"/>
    <lineage>
        <taxon>Eukaryota</taxon>
        <taxon>Viridiplantae</taxon>
        <taxon>Streptophyta</taxon>
        <taxon>Embryophyta</taxon>
        <taxon>Tracheophyta</taxon>
        <taxon>Spermatophyta</taxon>
        <taxon>Magnoliopsida</taxon>
        <taxon>eudicotyledons</taxon>
        <taxon>Gunneridae</taxon>
        <taxon>Pentapetalae</taxon>
        <taxon>rosids</taxon>
        <taxon>fabids</taxon>
        <taxon>Fagales</taxon>
        <taxon>Fagaceae</taxon>
        <taxon>Fagus</taxon>
    </lineage>
</organism>
<evidence type="ECO:0000313" key="12">
    <source>
        <dbReference type="EMBL" id="SPC95787.1"/>
    </source>
</evidence>
<dbReference type="PANTHER" id="PTHR36766">
    <property type="entry name" value="PLANT BROAD-SPECTRUM MILDEW RESISTANCE PROTEIN RPW8"/>
    <property type="match status" value="1"/>
</dbReference>
<dbReference type="Gene3D" id="3.40.50.300">
    <property type="entry name" value="P-loop containing nucleotide triphosphate hydrolases"/>
    <property type="match status" value="1"/>
</dbReference>
<dbReference type="AlphaFoldDB" id="A0A2N9FYW7"/>
<sequence length="865" mass="99146">MAEGVLFDLAGKVLEVAGSFALQEIKLASGVKAELENLNSKVSTIQAVLLDAEKKASHRVAVKDWLERLKDVLHDADDLLDDFSTEALQRKVLMTRNKMTKEVRIFFSSSNQLAYSIKMGHRIKAIRERLNVIENDRMPFHFIESPMEPQVKNMARETYSFVLEEEVIGREDDKKEILKLLLDTNITVKNVSIIPIVGIGGLGKTTLAQLIYNDENVNKNFEVKLWICISNIFDVKRIIKEILEQLTKQKHEESLEMLQNQLQEKLNGKKYFLVLDDVWNEDQEKWLLLRNLLMVGATGSRIIMTTRSERVVRITGATSWHALKGLPQEKAWSLFVKVTFEQGQLPENQAFISLGKEIVEKCGGVPLAIRTIGGLLRSKDSENEWQSFKNFELSKITQEEESDISSILKTLKLSYDHLPSHLKQCFAYCGLFPKDDKIDVKTLICLWAAQGFIKLSNPEQRAEDVGRKYFMELLWRHLTSLEILPKFVVSQEGFNARSSCGWCKNKKATSSGGPSELKELRNLGGRLRIENLGHGKDDMVECKATNMKEKQHLQRLELAWDQMSDREFQIVNDEESLEGLQPHPNLKALELLRYMGVRIPSWVSSLTNLVELRFVINRKLKYLPPLNKLPFLKSLYMKEMEALEYISEEEDSVSNVFGGRYSSSSSKTIEFFPSLFSLVIWKCPNLKGWWRKDYDNEPDHLLLPSFPCLSKLDIVNCPKLTSMPLFPYLKESLILWETSSKVLQQTMKMGTRQRATTSTSTSTSTSSSSCFPLSQLQYLRLWDVNDLESLPEEWLGNLTSIQRLQIRGCPNLTSLPQGIRNLTSLQHLTIINCPHLWERCQRQIGEDWPNIAHVPYVNVDGVNQQ</sequence>
<evidence type="ECO:0000259" key="8">
    <source>
        <dbReference type="Pfam" id="PF00931"/>
    </source>
</evidence>
<evidence type="ECO:0000256" key="1">
    <source>
        <dbReference type="ARBA" id="ARBA00022614"/>
    </source>
</evidence>
<feature type="region of interest" description="Disordered" evidence="7">
    <location>
        <begin position="748"/>
        <end position="769"/>
    </location>
</feature>
<name>A0A2N9FYW7_FAGSY</name>
<feature type="domain" description="NB-ARC" evidence="8">
    <location>
        <begin position="171"/>
        <end position="342"/>
    </location>
</feature>
<dbReference type="FunFam" id="3.40.50.300:FF:001091">
    <property type="entry name" value="Probable disease resistance protein At1g61300"/>
    <property type="match status" value="1"/>
</dbReference>
<dbReference type="Pfam" id="PF23559">
    <property type="entry name" value="WHD_DRP"/>
    <property type="match status" value="1"/>
</dbReference>
<keyword evidence="5" id="KW-0067">ATP-binding</keyword>
<feature type="domain" description="R13L1/DRL21-like LRR repeat region" evidence="11">
    <location>
        <begin position="515"/>
        <end position="640"/>
    </location>
</feature>
<accession>A0A2N9FYW7</accession>
<proteinExistence type="predicted"/>
<feature type="compositionally biased region" description="Low complexity" evidence="7">
    <location>
        <begin position="756"/>
        <end position="769"/>
    </location>
</feature>
<dbReference type="GO" id="GO:0051707">
    <property type="term" value="P:response to other organism"/>
    <property type="evidence" value="ECO:0007669"/>
    <property type="project" value="UniProtKB-ARBA"/>
</dbReference>
<dbReference type="GO" id="GO:0043531">
    <property type="term" value="F:ADP binding"/>
    <property type="evidence" value="ECO:0007669"/>
    <property type="project" value="InterPro"/>
</dbReference>
<dbReference type="InterPro" id="IPR042197">
    <property type="entry name" value="Apaf_helical"/>
</dbReference>
<evidence type="ECO:0008006" key="13">
    <source>
        <dbReference type="Google" id="ProtNLM"/>
    </source>
</evidence>
<dbReference type="GO" id="GO:0005524">
    <property type="term" value="F:ATP binding"/>
    <property type="evidence" value="ECO:0007669"/>
    <property type="project" value="UniProtKB-KW"/>
</dbReference>